<feature type="region of interest" description="Disordered" evidence="1">
    <location>
        <begin position="145"/>
        <end position="180"/>
    </location>
</feature>
<proteinExistence type="predicted"/>
<organism evidence="2 3">
    <name type="scientific">Solanum tuberosum</name>
    <name type="common">Potato</name>
    <dbReference type="NCBI Taxonomy" id="4113"/>
    <lineage>
        <taxon>Eukaryota</taxon>
        <taxon>Viridiplantae</taxon>
        <taxon>Streptophyta</taxon>
        <taxon>Embryophyta</taxon>
        <taxon>Tracheophyta</taxon>
        <taxon>Spermatophyta</taxon>
        <taxon>Magnoliopsida</taxon>
        <taxon>eudicotyledons</taxon>
        <taxon>Gunneridae</taxon>
        <taxon>Pentapetalae</taxon>
        <taxon>asterids</taxon>
        <taxon>lamiids</taxon>
        <taxon>Solanales</taxon>
        <taxon>Solanaceae</taxon>
        <taxon>Solanoideae</taxon>
        <taxon>Solaneae</taxon>
        <taxon>Solanum</taxon>
    </lineage>
</organism>
<dbReference type="PaxDb" id="4113-PGSC0003DMT400090762"/>
<sequence length="180" mass="20507">MMDENVKKEGDGQRQSVWVILQVQDSFCDQPSRFRDLEVDRLSGVDSRLGHWNITRNTYTTRRVTDLSAKPNFLCPFAPTLIGWNLGSFSEISNPLGDAPMLLVILSLVYHPTPNWNGYMLDNSTRFMQLGGSPRGTWIEEQCKDTNMQNGTKETAELKKGKPSDRQERLANRRRVNSTA</sequence>
<reference evidence="3" key="1">
    <citation type="journal article" date="2011" name="Nature">
        <title>Genome sequence and analysis of the tuber crop potato.</title>
        <authorList>
            <consortium name="The Potato Genome Sequencing Consortium"/>
        </authorList>
    </citation>
    <scope>NUCLEOTIDE SEQUENCE [LARGE SCALE GENOMIC DNA]</scope>
    <source>
        <strain evidence="3">cv. DM1-3 516 R44</strain>
    </source>
</reference>
<accession>M1DL47</accession>
<evidence type="ECO:0000313" key="3">
    <source>
        <dbReference type="Proteomes" id="UP000011115"/>
    </source>
</evidence>
<keyword evidence="3" id="KW-1185">Reference proteome</keyword>
<evidence type="ECO:0000313" key="2">
    <source>
        <dbReference type="EnsemblPlants" id="PGSC0003DMT400090762"/>
    </source>
</evidence>
<dbReference type="InParanoid" id="M1DL47"/>
<dbReference type="EnsemblPlants" id="PGSC0003DMT400090762">
    <property type="protein sequence ID" value="PGSC0003DMT400090762"/>
    <property type="gene ID" value="PGSC0003DMG400040333"/>
</dbReference>
<dbReference type="Proteomes" id="UP000011115">
    <property type="component" value="Unassembled WGS sequence"/>
</dbReference>
<reference evidence="2" key="2">
    <citation type="submission" date="2015-06" db="UniProtKB">
        <authorList>
            <consortium name="EnsemblPlants"/>
        </authorList>
    </citation>
    <scope>IDENTIFICATION</scope>
    <source>
        <strain evidence="2">DM1-3 516 R44</strain>
    </source>
</reference>
<protein>
    <submittedName>
        <fullName evidence="2">Uncharacterized protein</fullName>
    </submittedName>
</protein>
<dbReference type="AlphaFoldDB" id="M1DL47"/>
<dbReference type="Gramene" id="PGSC0003DMT400090762">
    <property type="protein sequence ID" value="PGSC0003DMT400090762"/>
    <property type="gene ID" value="PGSC0003DMG400040333"/>
</dbReference>
<feature type="compositionally biased region" description="Basic and acidic residues" evidence="1">
    <location>
        <begin position="154"/>
        <end position="171"/>
    </location>
</feature>
<evidence type="ECO:0000256" key="1">
    <source>
        <dbReference type="SAM" id="MobiDB-lite"/>
    </source>
</evidence>
<name>M1DL47_SOLTU</name>
<dbReference type="HOGENOM" id="CLU_1498845_0_0_1"/>